<comment type="caution">
    <text evidence="9">The sequence shown here is derived from an EMBL/GenBank/DDBJ whole genome shotgun (WGS) entry which is preliminary data.</text>
</comment>
<dbReference type="Gene3D" id="3.90.930.12">
    <property type="entry name" value="Ribosomal protein L6, alpha-beta domain"/>
    <property type="match status" value="2"/>
</dbReference>
<evidence type="ECO:0000313" key="9">
    <source>
        <dbReference type="EMBL" id="PIU98629.1"/>
    </source>
</evidence>
<dbReference type="InterPro" id="IPR036789">
    <property type="entry name" value="Ribosomal_uL6-like_a/b-dom_sf"/>
</dbReference>
<evidence type="ECO:0000256" key="6">
    <source>
        <dbReference type="RuleBase" id="RU003869"/>
    </source>
</evidence>
<evidence type="ECO:0000256" key="1">
    <source>
        <dbReference type="ARBA" id="ARBA00009356"/>
    </source>
</evidence>
<dbReference type="InterPro" id="IPR019906">
    <property type="entry name" value="Ribosomal_uL6_bac-type"/>
</dbReference>
<dbReference type="PANTHER" id="PTHR11655">
    <property type="entry name" value="60S/50S RIBOSOMAL PROTEIN L6/L9"/>
    <property type="match status" value="1"/>
</dbReference>
<evidence type="ECO:0000256" key="4">
    <source>
        <dbReference type="ARBA" id="ARBA00035454"/>
    </source>
</evidence>
<evidence type="ECO:0000256" key="3">
    <source>
        <dbReference type="ARBA" id="ARBA00023274"/>
    </source>
</evidence>
<sequence length="181" mass="20006">MSKIGKKPISIPDNVEVKISDGFFEFKKENVDLKLKILPYLKIEIKDKAISIGIKNNSKQAKSNWGTMRSLVNNTIIGIIKGFEKKLEIDGVGYRASMEKNDLVLNIGYSHPVKFVPPDGIKILVDKNTITISGVDKAIVGNTAAKIRALKKPEPYKGKGIRYQGEIIKRKAGKRVAAATK</sequence>
<dbReference type="NCBIfam" id="TIGR03654">
    <property type="entry name" value="L6_bact"/>
    <property type="match status" value="1"/>
</dbReference>
<organism evidence="9 10">
    <name type="scientific">Candidatus Wolfebacteria bacterium CG03_land_8_20_14_0_80_40_12</name>
    <dbReference type="NCBI Taxonomy" id="1975069"/>
    <lineage>
        <taxon>Bacteria</taxon>
        <taxon>Candidatus Wolfeibacteriota</taxon>
    </lineage>
</organism>
<dbReference type="GO" id="GO:0003735">
    <property type="term" value="F:structural constituent of ribosome"/>
    <property type="evidence" value="ECO:0007669"/>
    <property type="project" value="UniProtKB-UniRule"/>
</dbReference>
<dbReference type="SUPFAM" id="SSF56053">
    <property type="entry name" value="Ribosomal protein L6"/>
    <property type="match status" value="2"/>
</dbReference>
<keyword evidence="7" id="KW-0699">rRNA-binding</keyword>
<proteinExistence type="inferred from homology"/>
<evidence type="ECO:0000313" key="10">
    <source>
        <dbReference type="Proteomes" id="UP000228949"/>
    </source>
</evidence>
<dbReference type="PROSITE" id="PS00525">
    <property type="entry name" value="RIBOSOMAL_L6_1"/>
    <property type="match status" value="1"/>
</dbReference>
<comment type="function">
    <text evidence="7">This protein binds to the 23S rRNA, and is important in its secondary structure. It is located near the subunit interface in the base of the L7/L12 stalk, and near the tRNA binding site of the peptidyltransferase center.</text>
</comment>
<dbReference type="PIRSF" id="PIRSF002162">
    <property type="entry name" value="Ribosomal_L6"/>
    <property type="match status" value="1"/>
</dbReference>
<dbReference type="EMBL" id="PEVJ01000010">
    <property type="protein sequence ID" value="PIU98629.1"/>
    <property type="molecule type" value="Genomic_DNA"/>
</dbReference>
<keyword evidence="3 6" id="KW-0687">Ribonucleoprotein</keyword>
<dbReference type="InterPro" id="IPR020040">
    <property type="entry name" value="Ribosomal_uL6_a/b-dom"/>
</dbReference>
<dbReference type="GO" id="GO:0002181">
    <property type="term" value="P:cytoplasmic translation"/>
    <property type="evidence" value="ECO:0007669"/>
    <property type="project" value="TreeGrafter"/>
</dbReference>
<dbReference type="GO" id="GO:0019843">
    <property type="term" value="F:rRNA binding"/>
    <property type="evidence" value="ECO:0007669"/>
    <property type="project" value="UniProtKB-UniRule"/>
</dbReference>
<keyword evidence="2 6" id="KW-0689">Ribosomal protein</keyword>
<protein>
    <recommendedName>
        <fullName evidence="4 5">50S ribosomal protein L6</fullName>
    </recommendedName>
</protein>
<gene>
    <name evidence="9" type="ORF">COS61_00345</name>
</gene>
<feature type="domain" description="Large ribosomal subunit protein uL6 alpha-beta" evidence="8">
    <location>
        <begin position="91"/>
        <end position="163"/>
    </location>
</feature>
<dbReference type="Pfam" id="PF00347">
    <property type="entry name" value="Ribosomal_L6"/>
    <property type="match status" value="2"/>
</dbReference>
<comment type="similarity">
    <text evidence="1 6">Belongs to the universal ribosomal protein uL6 family.</text>
</comment>
<dbReference type="PANTHER" id="PTHR11655:SF14">
    <property type="entry name" value="LARGE RIBOSOMAL SUBUNIT PROTEIN UL6M"/>
    <property type="match status" value="1"/>
</dbReference>
<feature type="domain" description="Large ribosomal subunit protein uL6 alpha-beta" evidence="8">
    <location>
        <begin position="11"/>
        <end position="82"/>
    </location>
</feature>
<dbReference type="GO" id="GO:0022625">
    <property type="term" value="C:cytosolic large ribosomal subunit"/>
    <property type="evidence" value="ECO:0007669"/>
    <property type="project" value="UniProtKB-UniRule"/>
</dbReference>
<dbReference type="Proteomes" id="UP000228949">
    <property type="component" value="Unassembled WGS sequence"/>
</dbReference>
<dbReference type="AlphaFoldDB" id="A0A2M7B6F0"/>
<evidence type="ECO:0000256" key="5">
    <source>
        <dbReference type="NCBIfam" id="TIGR03654"/>
    </source>
</evidence>
<accession>A0A2M7B6F0</accession>
<dbReference type="PRINTS" id="PR00059">
    <property type="entry name" value="RIBOSOMALL6"/>
</dbReference>
<evidence type="ECO:0000259" key="8">
    <source>
        <dbReference type="Pfam" id="PF00347"/>
    </source>
</evidence>
<dbReference type="InterPro" id="IPR000702">
    <property type="entry name" value="Ribosomal_uL6-like"/>
</dbReference>
<evidence type="ECO:0000256" key="2">
    <source>
        <dbReference type="ARBA" id="ARBA00022980"/>
    </source>
</evidence>
<dbReference type="FunFam" id="3.90.930.12:FF:000001">
    <property type="entry name" value="50S ribosomal protein L6"/>
    <property type="match status" value="1"/>
</dbReference>
<dbReference type="InterPro" id="IPR002358">
    <property type="entry name" value="Ribosomal_uL6_CS"/>
</dbReference>
<keyword evidence="7" id="KW-0694">RNA-binding</keyword>
<reference evidence="10" key="1">
    <citation type="submission" date="2017-09" db="EMBL/GenBank/DDBJ databases">
        <title>Depth-based differentiation of microbial function through sediment-hosted aquifers and enrichment of novel symbionts in the deep terrestrial subsurface.</title>
        <authorList>
            <person name="Probst A.J."/>
            <person name="Ladd B."/>
            <person name="Jarett J.K."/>
            <person name="Geller-Mcgrath D.E."/>
            <person name="Sieber C.M.K."/>
            <person name="Emerson J.B."/>
            <person name="Anantharaman K."/>
            <person name="Thomas B.C."/>
            <person name="Malmstrom R."/>
            <person name="Stieglmeier M."/>
            <person name="Klingl A."/>
            <person name="Woyke T."/>
            <person name="Ryan C.M."/>
            <person name="Banfield J.F."/>
        </authorList>
    </citation>
    <scope>NUCLEOTIDE SEQUENCE [LARGE SCALE GENOMIC DNA]</scope>
</reference>
<name>A0A2M7B6F0_9BACT</name>
<evidence type="ECO:0000256" key="7">
    <source>
        <dbReference type="RuleBase" id="RU003870"/>
    </source>
</evidence>